<dbReference type="OrthoDB" id="1447715at2"/>
<sequence>MWNRIALLCALAAGVAACKKSDAEPAPANPVTVRYAQTFCADPWITSATNPSTDEGFQTVVEQYVGQKNIKLYSIKISTTAILGNCRTCSCPTGRTLEAKVEATDVAALKQVGFQQQ</sequence>
<accession>A0A4Z0PBU5</accession>
<proteinExistence type="predicted"/>
<dbReference type="Proteomes" id="UP000298337">
    <property type="component" value="Unassembled WGS sequence"/>
</dbReference>
<dbReference type="PROSITE" id="PS51257">
    <property type="entry name" value="PROKAR_LIPOPROTEIN"/>
    <property type="match status" value="1"/>
</dbReference>
<keyword evidence="2" id="KW-1185">Reference proteome</keyword>
<evidence type="ECO:0008006" key="3">
    <source>
        <dbReference type="Google" id="ProtNLM"/>
    </source>
</evidence>
<evidence type="ECO:0000313" key="1">
    <source>
        <dbReference type="EMBL" id="TGE10074.1"/>
    </source>
</evidence>
<organism evidence="1 2">
    <name type="scientific">Hymenobacter fodinae</name>
    <dbReference type="NCBI Taxonomy" id="2510796"/>
    <lineage>
        <taxon>Bacteria</taxon>
        <taxon>Pseudomonadati</taxon>
        <taxon>Bacteroidota</taxon>
        <taxon>Cytophagia</taxon>
        <taxon>Cytophagales</taxon>
        <taxon>Hymenobacteraceae</taxon>
        <taxon>Hymenobacter</taxon>
    </lineage>
</organism>
<dbReference type="AlphaFoldDB" id="A0A4Z0PBU5"/>
<name>A0A4Z0PBU5_9BACT</name>
<dbReference type="EMBL" id="SRLA01000001">
    <property type="protein sequence ID" value="TGE10074.1"/>
    <property type="molecule type" value="Genomic_DNA"/>
</dbReference>
<dbReference type="RefSeq" id="WP_135431371.1">
    <property type="nucleotide sequence ID" value="NZ_SRLA01000001.1"/>
</dbReference>
<protein>
    <recommendedName>
        <fullName evidence="3">Lipoprotein</fullName>
    </recommendedName>
</protein>
<evidence type="ECO:0000313" key="2">
    <source>
        <dbReference type="Proteomes" id="UP000298337"/>
    </source>
</evidence>
<reference evidence="1 2" key="1">
    <citation type="submission" date="2019-04" db="EMBL/GenBank/DDBJ databases">
        <authorList>
            <person name="Feng G."/>
            <person name="Zhang J."/>
            <person name="Zhu H."/>
        </authorList>
    </citation>
    <scope>NUCLEOTIDE SEQUENCE [LARGE SCALE GENOMIC DNA]</scope>
    <source>
        <strain evidence="1 2">92R-1</strain>
    </source>
</reference>
<gene>
    <name evidence="1" type="ORF">EU556_04435</name>
</gene>
<comment type="caution">
    <text evidence="1">The sequence shown here is derived from an EMBL/GenBank/DDBJ whole genome shotgun (WGS) entry which is preliminary data.</text>
</comment>